<evidence type="ECO:0000256" key="9">
    <source>
        <dbReference type="ARBA" id="ARBA00023316"/>
    </source>
</evidence>
<dbReference type="Proteomes" id="UP000177208">
    <property type="component" value="Unassembled WGS sequence"/>
</dbReference>
<name>A0A1F7GBH8_9BACT</name>
<evidence type="ECO:0000256" key="3">
    <source>
        <dbReference type="ARBA" id="ARBA00022475"/>
    </source>
</evidence>
<feature type="transmembrane region" description="Helical" evidence="10">
    <location>
        <begin position="27"/>
        <end position="48"/>
    </location>
</feature>
<evidence type="ECO:0000259" key="11">
    <source>
        <dbReference type="Pfam" id="PF00905"/>
    </source>
</evidence>
<evidence type="ECO:0000256" key="8">
    <source>
        <dbReference type="ARBA" id="ARBA00023136"/>
    </source>
</evidence>
<dbReference type="Gene3D" id="3.90.1310.10">
    <property type="entry name" value="Penicillin-binding protein 2a (Domain 2)"/>
    <property type="match status" value="1"/>
</dbReference>
<dbReference type="GO" id="GO:0005886">
    <property type="term" value="C:plasma membrane"/>
    <property type="evidence" value="ECO:0007669"/>
    <property type="project" value="TreeGrafter"/>
</dbReference>
<keyword evidence="5" id="KW-0133">Cell shape</keyword>
<dbReference type="GO" id="GO:0071555">
    <property type="term" value="P:cell wall organization"/>
    <property type="evidence" value="ECO:0007669"/>
    <property type="project" value="TreeGrafter"/>
</dbReference>
<keyword evidence="9" id="KW-0961">Cell wall biogenesis/degradation</keyword>
<dbReference type="InterPro" id="IPR001460">
    <property type="entry name" value="PCN-bd_Tpept"/>
</dbReference>
<feature type="domain" description="Penicillin-binding protein transpeptidase" evidence="11">
    <location>
        <begin position="211"/>
        <end position="532"/>
    </location>
</feature>
<comment type="subcellular location">
    <subcellularLocation>
        <location evidence="2">Cell membrane</location>
    </subcellularLocation>
    <subcellularLocation>
        <location evidence="1">Membrane</location>
        <topology evidence="1">Single-pass membrane protein</topology>
    </subcellularLocation>
</comment>
<dbReference type="Gene3D" id="3.40.710.10">
    <property type="entry name" value="DD-peptidase/beta-lactamase superfamily"/>
    <property type="match status" value="1"/>
</dbReference>
<protein>
    <recommendedName>
        <fullName evidence="15">Penicillin-binding protein 2</fullName>
    </recommendedName>
</protein>
<evidence type="ECO:0000256" key="1">
    <source>
        <dbReference type="ARBA" id="ARBA00004167"/>
    </source>
</evidence>
<evidence type="ECO:0000313" key="14">
    <source>
        <dbReference type="Proteomes" id="UP000177208"/>
    </source>
</evidence>
<evidence type="ECO:0000256" key="4">
    <source>
        <dbReference type="ARBA" id="ARBA00022692"/>
    </source>
</evidence>
<feature type="domain" description="Penicillin-binding protein dimerisation" evidence="12">
    <location>
        <begin position="103"/>
        <end position="178"/>
    </location>
</feature>
<keyword evidence="7 10" id="KW-1133">Transmembrane helix</keyword>
<evidence type="ECO:0000256" key="5">
    <source>
        <dbReference type="ARBA" id="ARBA00022960"/>
    </source>
</evidence>
<dbReference type="GO" id="GO:0008658">
    <property type="term" value="F:penicillin binding"/>
    <property type="evidence" value="ECO:0007669"/>
    <property type="project" value="InterPro"/>
</dbReference>
<dbReference type="SUPFAM" id="SSF56519">
    <property type="entry name" value="Penicillin binding protein dimerisation domain"/>
    <property type="match status" value="1"/>
</dbReference>
<keyword evidence="3" id="KW-1003">Cell membrane</keyword>
<proteinExistence type="predicted"/>
<evidence type="ECO:0000256" key="10">
    <source>
        <dbReference type="SAM" id="Phobius"/>
    </source>
</evidence>
<gene>
    <name evidence="13" type="ORF">A2774_02725</name>
</gene>
<dbReference type="InterPro" id="IPR012338">
    <property type="entry name" value="Beta-lactam/transpept-like"/>
</dbReference>
<dbReference type="Pfam" id="PF00905">
    <property type="entry name" value="Transpeptidase"/>
    <property type="match status" value="1"/>
</dbReference>
<organism evidence="13 14">
    <name type="scientific">Candidatus Roizmanbacteria bacterium RIFCSPHIGHO2_01_FULL_39_12c</name>
    <dbReference type="NCBI Taxonomy" id="1802031"/>
    <lineage>
        <taxon>Bacteria</taxon>
        <taxon>Candidatus Roizmaniibacteriota</taxon>
    </lineage>
</organism>
<accession>A0A1F7GBH8</accession>
<dbReference type="AlphaFoldDB" id="A0A1F7GBH8"/>
<evidence type="ECO:0000256" key="7">
    <source>
        <dbReference type="ARBA" id="ARBA00022989"/>
    </source>
</evidence>
<evidence type="ECO:0000256" key="2">
    <source>
        <dbReference type="ARBA" id="ARBA00004236"/>
    </source>
</evidence>
<evidence type="ECO:0000256" key="6">
    <source>
        <dbReference type="ARBA" id="ARBA00022984"/>
    </source>
</evidence>
<evidence type="ECO:0000259" key="12">
    <source>
        <dbReference type="Pfam" id="PF03717"/>
    </source>
</evidence>
<comment type="caution">
    <text evidence="13">The sequence shown here is derived from an EMBL/GenBank/DDBJ whole genome shotgun (WGS) entry which is preliminary data.</text>
</comment>
<dbReference type="InterPro" id="IPR005311">
    <property type="entry name" value="PBP_dimer"/>
</dbReference>
<dbReference type="GO" id="GO:0008800">
    <property type="term" value="F:beta-lactamase activity"/>
    <property type="evidence" value="ECO:0007669"/>
    <property type="project" value="UniProtKB-EC"/>
</dbReference>
<dbReference type="PANTHER" id="PTHR30627">
    <property type="entry name" value="PEPTIDOGLYCAN D,D-TRANSPEPTIDASE"/>
    <property type="match status" value="1"/>
</dbReference>
<sequence>MDKLPIFTKAGSQNIHFAGRRRISSQVLLYLYLCFTLILFFVLTLRLFQLTIVKGNYYRQLSEDNRIKELMIESQRGKILDRKGMVVAENNPADQEKNSERLTSSRIYHFSEEVAHLLGYRQKADKYDLKNDSCLNKLKIGDKTGKKGVEKLFDCALRGRHGKKLIEVDAKGSYLRTLSLSPPTGGLTIQLALDLGLQKKAYELIKEKRASVIATVPKTGEILILASSPSFNLQSFENEDQAITASYLHDENKPLFNRTTEGTYPPGSIFKLVLAAGALEEEKIDAKTEFEDTGVLKAGPLEFGNWYFLQYGKTDGMVDIIKGIRRSNDIFFYKTGELLTPEKIKKWGETLGYGSITRIGVTESDGLIPSPFWKEEKIRDRWYLGDTYNLSIGQGYLLVTPLQVNMTTAVFANGGYLCKPELLKVQSLKSNPPAGGQNCKKLPISDKTLQLIRQGMKEACSAGGTGWPLFDFQPKVACKTGTAESHGNNADPHAWFTVFAPFENPEIALTVLVENSGQGSDIAAPIAKEILKMYFERKE</sequence>
<dbReference type="GO" id="GO:0046677">
    <property type="term" value="P:response to antibiotic"/>
    <property type="evidence" value="ECO:0007669"/>
    <property type="project" value="UniProtKB-KW"/>
</dbReference>
<keyword evidence="8 10" id="KW-0472">Membrane</keyword>
<keyword evidence="6" id="KW-0573">Peptidoglycan synthesis</keyword>
<dbReference type="Pfam" id="PF03717">
    <property type="entry name" value="PBP_dimer"/>
    <property type="match status" value="1"/>
</dbReference>
<dbReference type="EMBL" id="MFZG01000029">
    <property type="protein sequence ID" value="OGK15922.1"/>
    <property type="molecule type" value="Genomic_DNA"/>
</dbReference>
<dbReference type="PANTHER" id="PTHR30627:SF2">
    <property type="entry name" value="PEPTIDOGLYCAN D,D-TRANSPEPTIDASE MRDA"/>
    <property type="match status" value="1"/>
</dbReference>
<dbReference type="InterPro" id="IPR050515">
    <property type="entry name" value="Beta-lactam/transpept"/>
</dbReference>
<evidence type="ECO:0008006" key="15">
    <source>
        <dbReference type="Google" id="ProtNLM"/>
    </source>
</evidence>
<evidence type="ECO:0000313" key="13">
    <source>
        <dbReference type="EMBL" id="OGK15922.1"/>
    </source>
</evidence>
<reference evidence="13 14" key="1">
    <citation type="journal article" date="2016" name="Nat. Commun.">
        <title>Thousands of microbial genomes shed light on interconnected biogeochemical processes in an aquifer system.</title>
        <authorList>
            <person name="Anantharaman K."/>
            <person name="Brown C.T."/>
            <person name="Hug L.A."/>
            <person name="Sharon I."/>
            <person name="Castelle C.J."/>
            <person name="Probst A.J."/>
            <person name="Thomas B.C."/>
            <person name="Singh A."/>
            <person name="Wilkins M.J."/>
            <person name="Karaoz U."/>
            <person name="Brodie E.L."/>
            <person name="Williams K.H."/>
            <person name="Hubbard S.S."/>
            <person name="Banfield J.F."/>
        </authorList>
    </citation>
    <scope>NUCLEOTIDE SEQUENCE [LARGE SCALE GENOMIC DNA]</scope>
</reference>
<dbReference type="SUPFAM" id="SSF56601">
    <property type="entry name" value="beta-lactamase/transpeptidase-like"/>
    <property type="match status" value="1"/>
</dbReference>
<keyword evidence="4 10" id="KW-0812">Transmembrane</keyword>
<dbReference type="InterPro" id="IPR036138">
    <property type="entry name" value="PBP_dimer_sf"/>
</dbReference>